<dbReference type="EMBL" id="BIFH01000050">
    <property type="protein sequence ID" value="GCE01560.1"/>
    <property type="molecule type" value="Genomic_DNA"/>
</dbReference>
<organism evidence="1 2">
    <name type="scientific">Embleya hyalina</name>
    <dbReference type="NCBI Taxonomy" id="516124"/>
    <lineage>
        <taxon>Bacteria</taxon>
        <taxon>Bacillati</taxon>
        <taxon>Actinomycetota</taxon>
        <taxon>Actinomycetes</taxon>
        <taxon>Kitasatosporales</taxon>
        <taxon>Streptomycetaceae</taxon>
        <taxon>Embleya</taxon>
    </lineage>
</organism>
<evidence type="ECO:0000313" key="1">
    <source>
        <dbReference type="EMBL" id="GCE01560.1"/>
    </source>
</evidence>
<evidence type="ECO:0000313" key="2">
    <source>
        <dbReference type="Proteomes" id="UP000286931"/>
    </source>
</evidence>
<dbReference type="AlphaFoldDB" id="A0A401Z3Y7"/>
<protein>
    <submittedName>
        <fullName evidence="1">Uncharacterized protein</fullName>
    </submittedName>
</protein>
<dbReference type="Proteomes" id="UP000286931">
    <property type="component" value="Unassembled WGS sequence"/>
</dbReference>
<accession>A0A401Z3Y7</accession>
<dbReference type="RefSeq" id="WP_126643181.1">
    <property type="nucleotide sequence ID" value="NZ_BIFH01000050.1"/>
</dbReference>
<comment type="caution">
    <text evidence="1">The sequence shown here is derived from an EMBL/GenBank/DDBJ whole genome shotgun (WGS) entry which is preliminary data.</text>
</comment>
<sequence>MSPGRPTPDETTRTAGIERIRAAKAKRDRDREAAIERIEREFWVAVAAEIDGGVLQGDAAQAAGYTRETVRTSIKKYTAPAE</sequence>
<keyword evidence="2" id="KW-1185">Reference proteome</keyword>
<gene>
    <name evidence="1" type="ORF">EHYA_09326</name>
</gene>
<name>A0A401Z3Y7_9ACTN</name>
<proteinExistence type="predicted"/>
<reference evidence="1 2" key="1">
    <citation type="submission" date="2018-12" db="EMBL/GenBank/DDBJ databases">
        <title>Draft genome sequence of Embleya hyalina NBRC 13850T.</title>
        <authorList>
            <person name="Komaki H."/>
            <person name="Hosoyama A."/>
            <person name="Kimura A."/>
            <person name="Ichikawa N."/>
            <person name="Tamura T."/>
        </authorList>
    </citation>
    <scope>NUCLEOTIDE SEQUENCE [LARGE SCALE GENOMIC DNA]</scope>
    <source>
        <strain evidence="1 2">NBRC 13850</strain>
    </source>
</reference>